<dbReference type="SUPFAM" id="SSF81321">
    <property type="entry name" value="Family A G protein-coupled receptor-like"/>
    <property type="match status" value="1"/>
</dbReference>
<dbReference type="GO" id="GO:0016020">
    <property type="term" value="C:membrane"/>
    <property type="evidence" value="ECO:0007669"/>
    <property type="project" value="UniProtKB-SubCell"/>
</dbReference>
<dbReference type="AlphaFoldDB" id="A0A368GX16"/>
<dbReference type="InterPro" id="IPR000609">
    <property type="entry name" value="7TM_GPCR_serpentine_rcpt_Srg"/>
</dbReference>
<evidence type="ECO:0000256" key="1">
    <source>
        <dbReference type="ARBA" id="ARBA00004141"/>
    </source>
</evidence>
<name>A0A368GX16_ANCCA</name>
<evidence type="ECO:0000256" key="3">
    <source>
        <dbReference type="ARBA" id="ARBA00022692"/>
    </source>
</evidence>
<dbReference type="Proteomes" id="UP000252519">
    <property type="component" value="Unassembled WGS sequence"/>
</dbReference>
<keyword evidence="8" id="KW-1185">Reference proteome</keyword>
<evidence type="ECO:0000256" key="6">
    <source>
        <dbReference type="RuleBase" id="RU280813"/>
    </source>
</evidence>
<keyword evidence="4 6" id="KW-1133">Transmembrane helix</keyword>
<evidence type="ECO:0000256" key="5">
    <source>
        <dbReference type="ARBA" id="ARBA00023136"/>
    </source>
</evidence>
<dbReference type="EMBL" id="JOJR01000061">
    <property type="protein sequence ID" value="RCN47547.1"/>
    <property type="molecule type" value="Genomic_DNA"/>
</dbReference>
<reference evidence="7 8" key="1">
    <citation type="submission" date="2014-10" db="EMBL/GenBank/DDBJ databases">
        <title>Draft genome of the hookworm Ancylostoma caninum.</title>
        <authorList>
            <person name="Mitreva M."/>
        </authorList>
    </citation>
    <scope>NUCLEOTIDE SEQUENCE [LARGE SCALE GENOMIC DNA]</scope>
    <source>
        <strain evidence="7 8">Baltimore</strain>
    </source>
</reference>
<organism evidence="7 8">
    <name type="scientific">Ancylostoma caninum</name>
    <name type="common">Dog hookworm</name>
    <dbReference type="NCBI Taxonomy" id="29170"/>
    <lineage>
        <taxon>Eukaryota</taxon>
        <taxon>Metazoa</taxon>
        <taxon>Ecdysozoa</taxon>
        <taxon>Nematoda</taxon>
        <taxon>Chromadorea</taxon>
        <taxon>Rhabditida</taxon>
        <taxon>Rhabditina</taxon>
        <taxon>Rhabditomorpha</taxon>
        <taxon>Strongyloidea</taxon>
        <taxon>Ancylostomatidae</taxon>
        <taxon>Ancylostomatinae</taxon>
        <taxon>Ancylostoma</taxon>
    </lineage>
</organism>
<sequence>MRFCDIIGNFAIEWVRTDRKAGFGPSTEMFTRMMYTMTGVTFFTHLIGSLLMTVNRYMAVCFPLAYGKIWTNKNVYIMLLVNVIVSVAVHAHLLSIKFVYRLAANGWRDVGREAQIPVCFLRVFLRVFPSVHKLHSSIF</sequence>
<dbReference type="OrthoDB" id="5798218at2759"/>
<dbReference type="Gene3D" id="1.20.1070.10">
    <property type="entry name" value="Rhodopsin 7-helix transmembrane proteins"/>
    <property type="match status" value="1"/>
</dbReference>
<gene>
    <name evidence="7" type="ORF">ANCCAN_06450</name>
</gene>
<protein>
    <recommendedName>
        <fullName evidence="6">Serpentine receptor class gamma</fullName>
    </recommendedName>
</protein>
<proteinExistence type="inferred from homology"/>
<dbReference type="GO" id="GO:0004888">
    <property type="term" value="F:transmembrane signaling receptor activity"/>
    <property type="evidence" value="ECO:0007669"/>
    <property type="project" value="InterPro"/>
</dbReference>
<evidence type="ECO:0000256" key="4">
    <source>
        <dbReference type="ARBA" id="ARBA00022989"/>
    </source>
</evidence>
<evidence type="ECO:0000313" key="8">
    <source>
        <dbReference type="Proteomes" id="UP000252519"/>
    </source>
</evidence>
<evidence type="ECO:0000313" key="7">
    <source>
        <dbReference type="EMBL" id="RCN47547.1"/>
    </source>
</evidence>
<keyword evidence="5 6" id="KW-0472">Membrane</keyword>
<keyword evidence="3 6" id="KW-0812">Transmembrane</keyword>
<feature type="transmembrane region" description="Helical" evidence="6">
    <location>
        <begin position="75"/>
        <end position="100"/>
    </location>
</feature>
<dbReference type="GO" id="GO:0007606">
    <property type="term" value="P:sensory perception of chemical stimulus"/>
    <property type="evidence" value="ECO:0007669"/>
    <property type="project" value="UniProtKB-UniRule"/>
</dbReference>
<comment type="caution">
    <text evidence="7">The sequence shown here is derived from an EMBL/GenBank/DDBJ whole genome shotgun (WGS) entry which is preliminary data.</text>
</comment>
<evidence type="ECO:0000256" key="2">
    <source>
        <dbReference type="ARBA" id="ARBA00005692"/>
    </source>
</evidence>
<comment type="similarity">
    <text evidence="2 6">Belongs to the nematode receptor-like protein srg family.</text>
</comment>
<comment type="subcellular location">
    <subcellularLocation>
        <location evidence="1">Membrane</location>
        <topology evidence="1">Multi-pass membrane protein</topology>
    </subcellularLocation>
</comment>
<comment type="caution">
    <text evidence="6">Lacks conserved residue(s) required for the propagation of feature annotation.</text>
</comment>
<dbReference type="Pfam" id="PF02118">
    <property type="entry name" value="Srg"/>
    <property type="match status" value="1"/>
</dbReference>
<accession>A0A368GX16</accession>
<feature type="transmembrane region" description="Helical" evidence="6">
    <location>
        <begin position="33"/>
        <end position="54"/>
    </location>
</feature>